<dbReference type="InterPro" id="IPR016135">
    <property type="entry name" value="UBQ-conjugating_enzyme/RWD"/>
</dbReference>
<dbReference type="Pfam" id="PF02234">
    <property type="entry name" value="CDI"/>
    <property type="match status" value="1"/>
</dbReference>
<evidence type="ECO:0000313" key="4">
    <source>
        <dbReference type="Proteomes" id="UP000092600"/>
    </source>
</evidence>
<dbReference type="PANTHER" id="PTHR46776">
    <property type="entry name" value="CYCLIN-DEPENDENT KINASE INHIBITOR 4-RELATED"/>
    <property type="match status" value="1"/>
</dbReference>
<dbReference type="SUPFAM" id="SSF54495">
    <property type="entry name" value="UBC-like"/>
    <property type="match status" value="1"/>
</dbReference>
<feature type="domain" description="Cyclin-dependent kinase inhibitor" evidence="2">
    <location>
        <begin position="1"/>
        <end position="36"/>
    </location>
</feature>
<proteinExistence type="predicted"/>
<dbReference type="InterPro" id="IPR003175">
    <property type="entry name" value="CDI_dom"/>
</dbReference>
<evidence type="ECO:0000259" key="2">
    <source>
        <dbReference type="Pfam" id="PF02234"/>
    </source>
</evidence>
<name>A0A199VAB8_ANACO</name>
<organism evidence="3 4">
    <name type="scientific">Ananas comosus</name>
    <name type="common">Pineapple</name>
    <name type="synonym">Ananas ananas</name>
    <dbReference type="NCBI Taxonomy" id="4615"/>
    <lineage>
        <taxon>Eukaryota</taxon>
        <taxon>Viridiplantae</taxon>
        <taxon>Streptophyta</taxon>
        <taxon>Embryophyta</taxon>
        <taxon>Tracheophyta</taxon>
        <taxon>Spermatophyta</taxon>
        <taxon>Magnoliopsida</taxon>
        <taxon>Liliopsida</taxon>
        <taxon>Poales</taxon>
        <taxon>Bromeliaceae</taxon>
        <taxon>Bromelioideae</taxon>
        <taxon>Ananas</taxon>
    </lineage>
</organism>
<dbReference type="STRING" id="4615.A0A199VAB8"/>
<dbReference type="GO" id="GO:0005634">
    <property type="term" value="C:nucleus"/>
    <property type="evidence" value="ECO:0007669"/>
    <property type="project" value="InterPro"/>
</dbReference>
<reference evidence="3 4" key="1">
    <citation type="journal article" date="2016" name="DNA Res.">
        <title>The draft genome of MD-2 pineapple using hybrid error correction of long reads.</title>
        <authorList>
            <person name="Redwan R.M."/>
            <person name="Saidin A."/>
            <person name="Kumar S.V."/>
        </authorList>
    </citation>
    <scope>NUCLEOTIDE SEQUENCE [LARGE SCALE GENOMIC DNA]</scope>
    <source>
        <strain evidence="4">cv. MD2</strain>
        <tissue evidence="3">Leaf</tissue>
    </source>
</reference>
<sequence length="100" mass="11666">MEEFFANAERFQQQISMEKYNFDPINDYPLPGRYEWLGRICFDILKDKWSPALQIRTALLSAPNLDDPLSDNIAKYWKANEAEAIETDFVLERSESAPFA</sequence>
<dbReference type="Pfam" id="PF00179">
    <property type="entry name" value="UQ_con"/>
    <property type="match status" value="1"/>
</dbReference>
<gene>
    <name evidence="3" type="ORF">ACMD2_26556</name>
</gene>
<feature type="non-terminal residue" evidence="3">
    <location>
        <position position="100"/>
    </location>
</feature>
<evidence type="ECO:0000313" key="3">
    <source>
        <dbReference type="EMBL" id="OAY74057.1"/>
    </source>
</evidence>
<protein>
    <submittedName>
        <fullName evidence="3">Ubiquitin-conjugating enzyme E2 36</fullName>
    </submittedName>
</protein>
<dbReference type="GO" id="GO:0051726">
    <property type="term" value="P:regulation of cell cycle"/>
    <property type="evidence" value="ECO:0007669"/>
    <property type="project" value="InterPro"/>
</dbReference>
<evidence type="ECO:0000259" key="1">
    <source>
        <dbReference type="Pfam" id="PF00179"/>
    </source>
</evidence>
<feature type="domain" description="UBC core" evidence="1">
    <location>
        <begin position="38"/>
        <end position="83"/>
    </location>
</feature>
<dbReference type="AlphaFoldDB" id="A0A199VAB8"/>
<dbReference type="Gene3D" id="3.10.110.10">
    <property type="entry name" value="Ubiquitin Conjugating Enzyme"/>
    <property type="match status" value="1"/>
</dbReference>
<dbReference type="GO" id="GO:0004861">
    <property type="term" value="F:cyclin-dependent protein serine/threonine kinase inhibitor activity"/>
    <property type="evidence" value="ECO:0007669"/>
    <property type="project" value="InterPro"/>
</dbReference>
<dbReference type="EMBL" id="LSRQ01002528">
    <property type="protein sequence ID" value="OAY74057.1"/>
    <property type="molecule type" value="Genomic_DNA"/>
</dbReference>
<comment type="caution">
    <text evidence="3">The sequence shown here is derived from an EMBL/GenBank/DDBJ whole genome shotgun (WGS) entry which is preliminary data.</text>
</comment>
<dbReference type="InterPro" id="IPR000608">
    <property type="entry name" value="UBC"/>
</dbReference>
<dbReference type="InterPro" id="IPR044275">
    <property type="entry name" value="KRP"/>
</dbReference>
<dbReference type="Proteomes" id="UP000092600">
    <property type="component" value="Unassembled WGS sequence"/>
</dbReference>
<accession>A0A199VAB8</accession>